<dbReference type="AlphaFoldDB" id="A0A1I6GE24"/>
<evidence type="ECO:0000256" key="1">
    <source>
        <dbReference type="SAM" id="MobiDB-lite"/>
    </source>
</evidence>
<keyword evidence="3" id="KW-1185">Reference proteome</keyword>
<name>A0A1I6GE24_9GAMM</name>
<gene>
    <name evidence="2" type="ORF">SAMN04488073_0560</name>
</gene>
<proteinExistence type="predicted"/>
<evidence type="ECO:0000313" key="2">
    <source>
        <dbReference type="EMBL" id="SFR40408.1"/>
    </source>
</evidence>
<dbReference type="STRING" id="375760.SAMN04488073_0560"/>
<feature type="region of interest" description="Disordered" evidence="1">
    <location>
        <begin position="1"/>
        <end position="23"/>
    </location>
</feature>
<reference evidence="3" key="1">
    <citation type="submission" date="2016-10" db="EMBL/GenBank/DDBJ databases">
        <authorList>
            <person name="Varghese N."/>
            <person name="Submissions S."/>
        </authorList>
    </citation>
    <scope>NUCLEOTIDE SEQUENCE [LARGE SCALE GENOMIC DNA]</scope>
    <source>
        <strain evidence="3">CGMCC 1.6294</strain>
    </source>
</reference>
<protein>
    <submittedName>
        <fullName evidence="2">Uncharacterized protein</fullName>
    </submittedName>
</protein>
<dbReference type="RefSeq" id="WP_091985750.1">
    <property type="nucleotide sequence ID" value="NZ_FOYV01000001.1"/>
</dbReference>
<dbReference type="EMBL" id="FOYV01000001">
    <property type="protein sequence ID" value="SFR40408.1"/>
    <property type="molecule type" value="Genomic_DNA"/>
</dbReference>
<sequence>MQDMHPIQHWDPEAPGDDGQLELPGIALDRSDELLESLEELEDVLGKVQLTAEEVELLRRFRRTTAENRRMILQLLAR</sequence>
<feature type="compositionally biased region" description="Basic and acidic residues" evidence="1">
    <location>
        <begin position="1"/>
        <end position="12"/>
    </location>
</feature>
<organism evidence="2 3">
    <name type="scientific">Marinobacter gudaonensis</name>
    <dbReference type="NCBI Taxonomy" id="375760"/>
    <lineage>
        <taxon>Bacteria</taxon>
        <taxon>Pseudomonadati</taxon>
        <taxon>Pseudomonadota</taxon>
        <taxon>Gammaproteobacteria</taxon>
        <taxon>Pseudomonadales</taxon>
        <taxon>Marinobacteraceae</taxon>
        <taxon>Marinobacter</taxon>
    </lineage>
</organism>
<accession>A0A1I6GE24</accession>
<evidence type="ECO:0000313" key="3">
    <source>
        <dbReference type="Proteomes" id="UP000199290"/>
    </source>
</evidence>
<dbReference type="Proteomes" id="UP000199290">
    <property type="component" value="Unassembled WGS sequence"/>
</dbReference>